<keyword evidence="3" id="KW-0813">Transport</keyword>
<dbReference type="Gene3D" id="1.20.1730.10">
    <property type="entry name" value="Sodium/glucose cotransporter"/>
    <property type="match status" value="1"/>
</dbReference>
<dbReference type="Proteomes" id="UP001311232">
    <property type="component" value="Unassembled WGS sequence"/>
</dbReference>
<sequence>MVGTGGPVSTFSVWDYVVFAVTILGAASIGLFQAIRGRKEASSAEFLLGGRQIKAGPISNAPDTPSLIFGKSQPLAHLPAASRVLGTAFGPLYLELRFNRIIRLIGTSMYIVQTGGLKAVIWTDVLQMVIMLAGFIAVIARGAVIQGGLSTIWEDAGQGGPSFL</sequence>
<keyword evidence="4" id="KW-1003">Cell membrane</keyword>
<evidence type="ECO:0000256" key="2">
    <source>
        <dbReference type="ARBA" id="ARBA00006434"/>
    </source>
</evidence>
<dbReference type="EMBL" id="JAHHUM010002451">
    <property type="protein sequence ID" value="KAK5603490.1"/>
    <property type="molecule type" value="Genomic_DNA"/>
</dbReference>
<accession>A0AAV9R643</accession>
<feature type="transmembrane region" description="Helical" evidence="12">
    <location>
        <begin position="125"/>
        <end position="144"/>
    </location>
</feature>
<dbReference type="GO" id="GO:0015730">
    <property type="term" value="P:propanoate transmembrane transport"/>
    <property type="evidence" value="ECO:0007669"/>
    <property type="project" value="TreeGrafter"/>
</dbReference>
<dbReference type="GO" id="GO:0005343">
    <property type="term" value="F:organic acid:sodium symporter activity"/>
    <property type="evidence" value="ECO:0007669"/>
    <property type="project" value="TreeGrafter"/>
</dbReference>
<evidence type="ECO:0000256" key="8">
    <source>
        <dbReference type="ARBA" id="ARBA00023065"/>
    </source>
</evidence>
<evidence type="ECO:0000313" key="13">
    <source>
        <dbReference type="EMBL" id="KAK5603490.1"/>
    </source>
</evidence>
<dbReference type="GO" id="GO:0070062">
    <property type="term" value="C:extracellular exosome"/>
    <property type="evidence" value="ECO:0007669"/>
    <property type="project" value="TreeGrafter"/>
</dbReference>
<evidence type="ECO:0000256" key="11">
    <source>
        <dbReference type="RuleBase" id="RU362091"/>
    </source>
</evidence>
<evidence type="ECO:0000256" key="4">
    <source>
        <dbReference type="ARBA" id="ARBA00022475"/>
    </source>
</evidence>
<comment type="similarity">
    <text evidence="2 11">Belongs to the sodium:solute symporter (SSF) (TC 2.A.21) family.</text>
</comment>
<gene>
    <name evidence="13" type="ORF">CRENBAI_006327</name>
</gene>
<organism evidence="13 14">
    <name type="scientific">Crenichthys baileyi</name>
    <name type="common">White River springfish</name>
    <dbReference type="NCBI Taxonomy" id="28760"/>
    <lineage>
        <taxon>Eukaryota</taxon>
        <taxon>Metazoa</taxon>
        <taxon>Chordata</taxon>
        <taxon>Craniata</taxon>
        <taxon>Vertebrata</taxon>
        <taxon>Euteleostomi</taxon>
        <taxon>Actinopterygii</taxon>
        <taxon>Neopterygii</taxon>
        <taxon>Teleostei</taxon>
        <taxon>Neoteleostei</taxon>
        <taxon>Acanthomorphata</taxon>
        <taxon>Ovalentaria</taxon>
        <taxon>Atherinomorphae</taxon>
        <taxon>Cyprinodontiformes</taxon>
        <taxon>Goodeidae</taxon>
        <taxon>Crenichthys</taxon>
    </lineage>
</organism>
<evidence type="ECO:0000256" key="9">
    <source>
        <dbReference type="ARBA" id="ARBA00023136"/>
    </source>
</evidence>
<dbReference type="PANTHER" id="PTHR42985">
    <property type="entry name" value="SODIUM-COUPLED MONOCARBOXYLATE TRANSPORTER"/>
    <property type="match status" value="1"/>
</dbReference>
<dbReference type="InterPro" id="IPR038377">
    <property type="entry name" value="Na/Glc_symporter_sf"/>
</dbReference>
<evidence type="ECO:0000256" key="10">
    <source>
        <dbReference type="ARBA" id="ARBA00023201"/>
    </source>
</evidence>
<evidence type="ECO:0000313" key="14">
    <source>
        <dbReference type="Proteomes" id="UP001311232"/>
    </source>
</evidence>
<dbReference type="InterPro" id="IPR001734">
    <property type="entry name" value="Na/solute_symporter"/>
</dbReference>
<keyword evidence="6 12" id="KW-1133">Transmembrane helix</keyword>
<name>A0AAV9R643_9TELE</name>
<keyword evidence="10" id="KW-0739">Sodium transport</keyword>
<dbReference type="PROSITE" id="PS50283">
    <property type="entry name" value="NA_SOLUT_SYMP_3"/>
    <property type="match status" value="1"/>
</dbReference>
<protein>
    <submittedName>
        <fullName evidence="13">Uncharacterized protein</fullName>
    </submittedName>
</protein>
<evidence type="ECO:0000256" key="5">
    <source>
        <dbReference type="ARBA" id="ARBA00022692"/>
    </source>
</evidence>
<dbReference type="GO" id="GO:0005886">
    <property type="term" value="C:plasma membrane"/>
    <property type="evidence" value="ECO:0007669"/>
    <property type="project" value="UniProtKB-SubCell"/>
</dbReference>
<evidence type="ECO:0000256" key="7">
    <source>
        <dbReference type="ARBA" id="ARBA00023053"/>
    </source>
</evidence>
<comment type="caution">
    <text evidence="13">The sequence shown here is derived from an EMBL/GenBank/DDBJ whole genome shotgun (WGS) entry which is preliminary data.</text>
</comment>
<comment type="subcellular location">
    <subcellularLocation>
        <location evidence="1">Cell membrane</location>
        <topology evidence="1">Multi-pass membrane protein</topology>
    </subcellularLocation>
</comment>
<dbReference type="AlphaFoldDB" id="A0AAV9R643"/>
<keyword evidence="9 12" id="KW-0472">Membrane</keyword>
<keyword evidence="14" id="KW-1185">Reference proteome</keyword>
<evidence type="ECO:0000256" key="1">
    <source>
        <dbReference type="ARBA" id="ARBA00004651"/>
    </source>
</evidence>
<dbReference type="Pfam" id="PF00474">
    <property type="entry name" value="SSF"/>
    <property type="match status" value="1"/>
</dbReference>
<keyword evidence="7" id="KW-0915">Sodium</keyword>
<reference evidence="13 14" key="1">
    <citation type="submission" date="2021-06" db="EMBL/GenBank/DDBJ databases">
        <authorList>
            <person name="Palmer J.M."/>
        </authorList>
    </citation>
    <scope>NUCLEOTIDE SEQUENCE [LARGE SCALE GENOMIC DNA]</scope>
    <source>
        <strain evidence="13 14">MEX-2019</strain>
        <tissue evidence="13">Muscle</tissue>
    </source>
</reference>
<evidence type="ECO:0000256" key="6">
    <source>
        <dbReference type="ARBA" id="ARBA00022989"/>
    </source>
</evidence>
<dbReference type="InterPro" id="IPR051163">
    <property type="entry name" value="Sodium:Solute_Symporter_SSF"/>
</dbReference>
<proteinExistence type="inferred from homology"/>
<keyword evidence="8" id="KW-0406">Ion transport</keyword>
<dbReference type="PANTHER" id="PTHR42985:SF25">
    <property type="entry name" value="SODIUM-COUPLED MONOCARBOXYLATE TRANSPORTER 1"/>
    <property type="match status" value="1"/>
</dbReference>
<evidence type="ECO:0000256" key="3">
    <source>
        <dbReference type="ARBA" id="ARBA00022448"/>
    </source>
</evidence>
<keyword evidence="5 12" id="KW-0812">Transmembrane</keyword>
<evidence type="ECO:0000256" key="12">
    <source>
        <dbReference type="SAM" id="Phobius"/>
    </source>
</evidence>
<feature type="transmembrane region" description="Helical" evidence="12">
    <location>
        <begin position="16"/>
        <end position="35"/>
    </location>
</feature>